<dbReference type="AlphaFoldDB" id="A0A5C4V9H4"/>
<evidence type="ECO:0000313" key="2">
    <source>
        <dbReference type="EMBL" id="TNM32205.1"/>
    </source>
</evidence>
<protein>
    <recommendedName>
        <fullName evidence="1">DUF6879 domain-containing protein</fullName>
    </recommendedName>
</protein>
<dbReference type="EMBL" id="VDGT01000004">
    <property type="protein sequence ID" value="TNM32205.1"/>
    <property type="molecule type" value="Genomic_DNA"/>
</dbReference>
<organism evidence="2 3">
    <name type="scientific">Streptomyces sedi</name>
    <dbReference type="NCBI Taxonomy" id="555059"/>
    <lineage>
        <taxon>Bacteria</taxon>
        <taxon>Bacillati</taxon>
        <taxon>Actinomycetota</taxon>
        <taxon>Actinomycetes</taxon>
        <taxon>Kitasatosporales</taxon>
        <taxon>Streptomycetaceae</taxon>
        <taxon>Streptomyces</taxon>
    </lineage>
</organism>
<dbReference type="Proteomes" id="UP000311713">
    <property type="component" value="Unassembled WGS sequence"/>
</dbReference>
<name>A0A5C4V9H4_9ACTN</name>
<evidence type="ECO:0000313" key="3">
    <source>
        <dbReference type="Proteomes" id="UP000311713"/>
    </source>
</evidence>
<evidence type="ECO:0000259" key="1">
    <source>
        <dbReference type="Pfam" id="PF21806"/>
    </source>
</evidence>
<dbReference type="OrthoDB" id="3436275at2"/>
<sequence>MSDLRAPFLADETGTLLTRSEFRQDFRERRAVVRGADSFKLERLQHFEEVDDPSRDALRRGDWQEALRLFESERESARRAAEEQAARGAVRHRVRVVEQPVTPYVQWELHWLRMRAESGHSVRVLPASEIAFDEAAAGRPLPELVSLGDRTLFRVRYDDRGRPAGAVRFTDRETVRRWGAHLRELFTAAEDVRTFFAREVAHLAPPPPA</sequence>
<accession>A0A5C4V9H4</accession>
<gene>
    <name evidence="2" type="ORF">FH715_07340</name>
</gene>
<feature type="domain" description="DUF6879" evidence="1">
    <location>
        <begin position="37"/>
        <end position="196"/>
    </location>
</feature>
<dbReference type="RefSeq" id="WP_139642001.1">
    <property type="nucleotide sequence ID" value="NZ_BAAAZS010000018.1"/>
</dbReference>
<proteinExistence type="predicted"/>
<dbReference type="Pfam" id="PF21806">
    <property type="entry name" value="DUF6879"/>
    <property type="match status" value="1"/>
</dbReference>
<comment type="caution">
    <text evidence="2">The sequence shown here is derived from an EMBL/GenBank/DDBJ whole genome shotgun (WGS) entry which is preliminary data.</text>
</comment>
<reference evidence="2 3" key="1">
    <citation type="submission" date="2019-06" db="EMBL/GenBank/DDBJ databases">
        <title>Draft genome of Streptomyces sedi sp. JCM16909.</title>
        <authorList>
            <person name="Klykleung N."/>
            <person name="Tanasupawat S."/>
            <person name="Kudo T."/>
            <person name="Yuki M."/>
            <person name="Ohkuma M."/>
        </authorList>
    </citation>
    <scope>NUCLEOTIDE SEQUENCE [LARGE SCALE GENOMIC DNA]</scope>
    <source>
        <strain evidence="2 3">JCM 16909</strain>
    </source>
</reference>
<dbReference type="InterPro" id="IPR049244">
    <property type="entry name" value="DUF6879"/>
</dbReference>
<keyword evidence="3" id="KW-1185">Reference proteome</keyword>